<evidence type="ECO:0000259" key="2">
    <source>
        <dbReference type="Pfam" id="PF24626"/>
    </source>
</evidence>
<reference evidence="3" key="1">
    <citation type="submission" date="2020-06" db="EMBL/GenBank/DDBJ databases">
        <authorList>
            <person name="Li T."/>
            <person name="Hu X."/>
            <person name="Zhang T."/>
            <person name="Song X."/>
            <person name="Zhang H."/>
            <person name="Dai N."/>
            <person name="Sheng W."/>
            <person name="Hou X."/>
            <person name="Wei L."/>
        </authorList>
    </citation>
    <scope>NUCLEOTIDE SEQUENCE</scope>
    <source>
        <strain evidence="3">KEN8</strain>
        <tissue evidence="3">Leaf</tissue>
    </source>
</reference>
<proteinExistence type="predicted"/>
<dbReference type="InterPro" id="IPR016197">
    <property type="entry name" value="Chromo-like_dom_sf"/>
</dbReference>
<sequence>MQEILKVLQLLKHNLHQTQQRMKTYADKKRIEREFEVEDEVFLKLQPYRQTSFSLRRQLKLSTKYFGSYKAFEKIGKVSYKLELPPSSRIHPVFRVSLLKKKLGSKYFPSANLPECEDEIFKMYPASILARRLIPKNNVGIPQVLIQWSHSSLDQATWEDYHAIVAMFPGTHLDRTIEGTTEFGGGLKIRAQNSVVLGALGHNQIEEKIGNFTTARPSQIGGKSAMWTVEDERA</sequence>
<name>A0AAW2SHT3_9LAMI</name>
<dbReference type="AlphaFoldDB" id="A0AAW2SHT3"/>
<feature type="domain" description="Tf2-1-like SH3-like" evidence="2">
    <location>
        <begin position="39"/>
        <end position="101"/>
    </location>
</feature>
<feature type="coiled-coil region" evidence="1">
    <location>
        <begin position="1"/>
        <end position="28"/>
    </location>
</feature>
<comment type="caution">
    <text evidence="3">The sequence shown here is derived from an EMBL/GenBank/DDBJ whole genome shotgun (WGS) entry which is preliminary data.</text>
</comment>
<dbReference type="PANTHER" id="PTHR46148">
    <property type="entry name" value="CHROMO DOMAIN-CONTAINING PROTEIN"/>
    <property type="match status" value="1"/>
</dbReference>
<accession>A0AAW2SHT3</accession>
<dbReference type="InterPro" id="IPR056924">
    <property type="entry name" value="SH3_Tf2-1"/>
</dbReference>
<keyword evidence="1" id="KW-0175">Coiled coil</keyword>
<evidence type="ECO:0000313" key="3">
    <source>
        <dbReference type="EMBL" id="KAL0391248.1"/>
    </source>
</evidence>
<organism evidence="3">
    <name type="scientific">Sesamum calycinum</name>
    <dbReference type="NCBI Taxonomy" id="2727403"/>
    <lineage>
        <taxon>Eukaryota</taxon>
        <taxon>Viridiplantae</taxon>
        <taxon>Streptophyta</taxon>
        <taxon>Embryophyta</taxon>
        <taxon>Tracheophyta</taxon>
        <taxon>Spermatophyta</taxon>
        <taxon>Magnoliopsida</taxon>
        <taxon>eudicotyledons</taxon>
        <taxon>Gunneridae</taxon>
        <taxon>Pentapetalae</taxon>
        <taxon>asterids</taxon>
        <taxon>lamiids</taxon>
        <taxon>Lamiales</taxon>
        <taxon>Pedaliaceae</taxon>
        <taxon>Sesamum</taxon>
    </lineage>
</organism>
<dbReference type="EMBL" id="JACGWM010000002">
    <property type="protein sequence ID" value="KAL0391248.1"/>
    <property type="molecule type" value="Genomic_DNA"/>
</dbReference>
<protein>
    <recommendedName>
        <fullName evidence="2">Tf2-1-like SH3-like domain-containing protein</fullName>
    </recommendedName>
</protein>
<dbReference type="PANTHER" id="PTHR46148:SF52">
    <property type="entry name" value="OS04G0603800 PROTEIN"/>
    <property type="match status" value="1"/>
</dbReference>
<dbReference type="SUPFAM" id="SSF54160">
    <property type="entry name" value="Chromo domain-like"/>
    <property type="match status" value="1"/>
</dbReference>
<reference evidence="3" key="2">
    <citation type="journal article" date="2024" name="Plant">
        <title>Genomic evolution and insights into agronomic trait innovations of Sesamum species.</title>
        <authorList>
            <person name="Miao H."/>
            <person name="Wang L."/>
            <person name="Qu L."/>
            <person name="Liu H."/>
            <person name="Sun Y."/>
            <person name="Le M."/>
            <person name="Wang Q."/>
            <person name="Wei S."/>
            <person name="Zheng Y."/>
            <person name="Lin W."/>
            <person name="Duan Y."/>
            <person name="Cao H."/>
            <person name="Xiong S."/>
            <person name="Wang X."/>
            <person name="Wei L."/>
            <person name="Li C."/>
            <person name="Ma Q."/>
            <person name="Ju M."/>
            <person name="Zhao R."/>
            <person name="Li G."/>
            <person name="Mu C."/>
            <person name="Tian Q."/>
            <person name="Mei H."/>
            <person name="Zhang T."/>
            <person name="Gao T."/>
            <person name="Zhang H."/>
        </authorList>
    </citation>
    <scope>NUCLEOTIDE SEQUENCE</scope>
    <source>
        <strain evidence="3">KEN8</strain>
    </source>
</reference>
<evidence type="ECO:0000256" key="1">
    <source>
        <dbReference type="SAM" id="Coils"/>
    </source>
</evidence>
<gene>
    <name evidence="3" type="ORF">Scaly_0481900</name>
</gene>
<dbReference type="Pfam" id="PF24626">
    <property type="entry name" value="SH3_Tf2-1"/>
    <property type="match status" value="1"/>
</dbReference>